<keyword evidence="1" id="KW-0862">Zinc</keyword>
<accession>A0A1D2MD95</accession>
<evidence type="ECO:0000259" key="3">
    <source>
        <dbReference type="PROSITE" id="PS50157"/>
    </source>
</evidence>
<dbReference type="SMART" id="SM00355">
    <property type="entry name" value="ZnF_C2H2"/>
    <property type="match status" value="2"/>
</dbReference>
<dbReference type="Pfam" id="PF00096">
    <property type="entry name" value="zf-C2H2"/>
    <property type="match status" value="1"/>
</dbReference>
<dbReference type="GO" id="GO:0008270">
    <property type="term" value="F:zinc ion binding"/>
    <property type="evidence" value="ECO:0007669"/>
    <property type="project" value="UniProtKB-KW"/>
</dbReference>
<dbReference type="PROSITE" id="PS50157">
    <property type="entry name" value="ZINC_FINGER_C2H2_2"/>
    <property type="match status" value="1"/>
</dbReference>
<evidence type="ECO:0000256" key="2">
    <source>
        <dbReference type="SAM" id="MobiDB-lite"/>
    </source>
</evidence>
<feature type="domain" description="C2H2-type" evidence="3">
    <location>
        <begin position="12"/>
        <end position="39"/>
    </location>
</feature>
<dbReference type="Proteomes" id="UP000094527">
    <property type="component" value="Unassembled WGS sequence"/>
</dbReference>
<dbReference type="Gene3D" id="3.30.160.60">
    <property type="entry name" value="Classic Zinc Finger"/>
    <property type="match status" value="2"/>
</dbReference>
<comment type="caution">
    <text evidence="4">The sequence shown here is derived from an EMBL/GenBank/DDBJ whole genome shotgun (WGS) entry which is preliminary data.</text>
</comment>
<protein>
    <submittedName>
        <fullName evidence="4">MDS1 and EVI1 complex locus protein EVI1-B</fullName>
    </submittedName>
</protein>
<evidence type="ECO:0000313" key="5">
    <source>
        <dbReference type="Proteomes" id="UP000094527"/>
    </source>
</evidence>
<dbReference type="AlphaFoldDB" id="A0A1D2MD95"/>
<keyword evidence="5" id="KW-1185">Reference proteome</keyword>
<dbReference type="SUPFAM" id="SSF57667">
    <property type="entry name" value="beta-beta-alpha zinc fingers"/>
    <property type="match status" value="1"/>
</dbReference>
<dbReference type="InterPro" id="IPR013087">
    <property type="entry name" value="Znf_C2H2_type"/>
</dbReference>
<dbReference type="EMBL" id="LJIJ01001775">
    <property type="protein sequence ID" value="ODM90834.1"/>
    <property type="molecule type" value="Genomic_DNA"/>
</dbReference>
<proteinExistence type="predicted"/>
<gene>
    <name evidence="4" type="ORF">Ocin01_15851</name>
</gene>
<reference evidence="4 5" key="1">
    <citation type="journal article" date="2016" name="Genome Biol. Evol.">
        <title>Gene Family Evolution Reflects Adaptation to Soil Environmental Stressors in the Genome of the Collembolan Orchesella cincta.</title>
        <authorList>
            <person name="Faddeeva-Vakhrusheva A."/>
            <person name="Derks M.F."/>
            <person name="Anvar S.Y."/>
            <person name="Agamennone V."/>
            <person name="Suring W."/>
            <person name="Smit S."/>
            <person name="van Straalen N.M."/>
            <person name="Roelofs D."/>
        </authorList>
    </citation>
    <scope>NUCLEOTIDE SEQUENCE [LARGE SCALE GENOMIC DNA]</scope>
    <source>
        <tissue evidence="4">Mixed pool</tissue>
    </source>
</reference>
<keyword evidence="1" id="KW-0863">Zinc-finger</keyword>
<dbReference type="OrthoDB" id="7973081at2759"/>
<evidence type="ECO:0000313" key="4">
    <source>
        <dbReference type="EMBL" id="ODM90834.1"/>
    </source>
</evidence>
<organism evidence="4 5">
    <name type="scientific">Orchesella cincta</name>
    <name type="common">Springtail</name>
    <name type="synonym">Podura cincta</name>
    <dbReference type="NCBI Taxonomy" id="48709"/>
    <lineage>
        <taxon>Eukaryota</taxon>
        <taxon>Metazoa</taxon>
        <taxon>Ecdysozoa</taxon>
        <taxon>Arthropoda</taxon>
        <taxon>Hexapoda</taxon>
        <taxon>Collembola</taxon>
        <taxon>Entomobryomorpha</taxon>
        <taxon>Entomobryoidea</taxon>
        <taxon>Orchesellidae</taxon>
        <taxon>Orchesellinae</taxon>
        <taxon>Orchesella</taxon>
    </lineage>
</organism>
<name>A0A1D2MD95_ORCCI</name>
<evidence type="ECO:0000256" key="1">
    <source>
        <dbReference type="PROSITE-ProRule" id="PRU00042"/>
    </source>
</evidence>
<dbReference type="PROSITE" id="PS00028">
    <property type="entry name" value="ZINC_FINGER_C2H2_1"/>
    <property type="match status" value="1"/>
</dbReference>
<feature type="region of interest" description="Disordered" evidence="2">
    <location>
        <begin position="87"/>
        <end position="117"/>
    </location>
</feature>
<keyword evidence="1" id="KW-0479">Metal-binding</keyword>
<feature type="compositionally biased region" description="Basic and acidic residues" evidence="2">
    <location>
        <begin position="107"/>
        <end position="117"/>
    </location>
</feature>
<dbReference type="InterPro" id="IPR036236">
    <property type="entry name" value="Znf_C2H2_sf"/>
</dbReference>
<sequence>MKIMHDKNLPTLVCKYCGKEFKGKSNLTIHEKSHEDHGKCVPSARKYVNLKGHIQTVHESEFESGSATLCDFKFLKKCNLDKHVKNHDNPNRRVKGLPHCETGEAPQPRKEDCIKNI</sequence>